<protein>
    <submittedName>
        <fullName evidence="2">Uncharacterized protein</fullName>
    </submittedName>
</protein>
<proteinExistence type="predicted"/>
<dbReference type="WBParaSite" id="PS1159_v2.g22666.t1">
    <property type="protein sequence ID" value="PS1159_v2.g22666.t1"/>
    <property type="gene ID" value="PS1159_v2.g22666"/>
</dbReference>
<reference evidence="2" key="1">
    <citation type="submission" date="2022-11" db="UniProtKB">
        <authorList>
            <consortium name="WormBaseParasite"/>
        </authorList>
    </citation>
    <scope>IDENTIFICATION</scope>
</reference>
<sequence>MTFAVRTRSQAANRQSRSESRSPTPKRRRNTEEYEKPEEQLAIAENDSPLAVEKDISPSDDTVEDVPIIQPMDIVLSTEPEIIRASEVTVQDEIVEEVIQTSEVIETKANTDIAECEVTLTTPEQDENVDDENNKSFSFPSLIDPKDKKSEMIILEQEKRKSPEIIQLDDETSGASSPTLNGPQLPKLSTLETGKESEFINRRRPPFRRPASSRRRKRQPNIVVAKNVTVSPQLQMQSPVLNNAAIMAQQANLFRKPLTPIWNMIRNFPKEISNDYEPFHAAMCQWKMETIDGILIPVILRNSQMLVAHSVAHIKLFSKFPTNVNSIAQYLPPDVTLESLPMTESEAWMMNFINTIVCNYELGMQIFQNGDNLVELHSIELYYLFAKKHYLEDLLRIYDGAVPQEALTECKNIIGAIFNLKKKILDDLKKINEQIKIKYRPQNQLNSYFSSTISQNQIY</sequence>
<accession>A0AC35G0X4</accession>
<dbReference type="Proteomes" id="UP000887580">
    <property type="component" value="Unplaced"/>
</dbReference>
<name>A0AC35G0X4_9BILA</name>
<evidence type="ECO:0000313" key="2">
    <source>
        <dbReference type="WBParaSite" id="PS1159_v2.g22666.t1"/>
    </source>
</evidence>
<organism evidence="1 2">
    <name type="scientific">Panagrolaimus sp. PS1159</name>
    <dbReference type="NCBI Taxonomy" id="55785"/>
    <lineage>
        <taxon>Eukaryota</taxon>
        <taxon>Metazoa</taxon>
        <taxon>Ecdysozoa</taxon>
        <taxon>Nematoda</taxon>
        <taxon>Chromadorea</taxon>
        <taxon>Rhabditida</taxon>
        <taxon>Tylenchina</taxon>
        <taxon>Panagrolaimomorpha</taxon>
        <taxon>Panagrolaimoidea</taxon>
        <taxon>Panagrolaimidae</taxon>
        <taxon>Panagrolaimus</taxon>
    </lineage>
</organism>
<evidence type="ECO:0000313" key="1">
    <source>
        <dbReference type="Proteomes" id="UP000887580"/>
    </source>
</evidence>